<comment type="caution">
    <text evidence="1">The sequence shown here is derived from an EMBL/GenBank/DDBJ whole genome shotgun (WGS) entry which is preliminary data.</text>
</comment>
<protein>
    <recommendedName>
        <fullName evidence="3">LysM domain-containing protein</fullName>
    </recommendedName>
</protein>
<dbReference type="EMBL" id="JAUSRB010000004">
    <property type="protein sequence ID" value="MDP9870319.1"/>
    <property type="molecule type" value="Genomic_DNA"/>
</dbReference>
<reference evidence="1 2" key="1">
    <citation type="submission" date="2023-07" db="EMBL/GenBank/DDBJ databases">
        <title>Sequencing the genomes of 1000 actinobacteria strains.</title>
        <authorList>
            <person name="Klenk H.-P."/>
        </authorList>
    </citation>
    <scope>NUCLEOTIDE SEQUENCE [LARGE SCALE GENOMIC DNA]</scope>
    <source>
        <strain evidence="1 2">DSM 44109</strain>
    </source>
</reference>
<gene>
    <name evidence="1" type="ORF">J2S55_009657</name>
</gene>
<evidence type="ECO:0008006" key="3">
    <source>
        <dbReference type="Google" id="ProtNLM"/>
    </source>
</evidence>
<dbReference type="RefSeq" id="WP_306876176.1">
    <property type="nucleotide sequence ID" value="NZ_JAUSRB010000004.1"/>
</dbReference>
<evidence type="ECO:0000313" key="2">
    <source>
        <dbReference type="Proteomes" id="UP001230426"/>
    </source>
</evidence>
<accession>A0ABT9RNN4</accession>
<keyword evidence="2" id="KW-1185">Reference proteome</keyword>
<dbReference type="Proteomes" id="UP001230426">
    <property type="component" value="Unassembled WGS sequence"/>
</dbReference>
<name>A0ABT9RNN4_9ACTN</name>
<proteinExistence type="predicted"/>
<sequence length="87" mass="10052">MSRYDTMAPQMTTYRGKLTRCIPLRPNPARAFSFTFHQVDEAGERVDLIAAKYWGDARLWSEIADVNPEILYWGTLKPGTVIRVQYV</sequence>
<organism evidence="1 2">
    <name type="scientific">Streptosporangium brasiliense</name>
    <dbReference type="NCBI Taxonomy" id="47480"/>
    <lineage>
        <taxon>Bacteria</taxon>
        <taxon>Bacillati</taxon>
        <taxon>Actinomycetota</taxon>
        <taxon>Actinomycetes</taxon>
        <taxon>Streptosporangiales</taxon>
        <taxon>Streptosporangiaceae</taxon>
        <taxon>Streptosporangium</taxon>
    </lineage>
</organism>
<evidence type="ECO:0000313" key="1">
    <source>
        <dbReference type="EMBL" id="MDP9870319.1"/>
    </source>
</evidence>